<dbReference type="AlphaFoldDB" id="A0AAV9PQG2"/>
<evidence type="ECO:0000313" key="3">
    <source>
        <dbReference type="Proteomes" id="UP001345827"/>
    </source>
</evidence>
<keyword evidence="3" id="KW-1185">Reference proteome</keyword>
<evidence type="ECO:0000256" key="1">
    <source>
        <dbReference type="SAM" id="MobiDB-lite"/>
    </source>
</evidence>
<organism evidence="2 3">
    <name type="scientific">Vermiconidia calcicola</name>
    <dbReference type="NCBI Taxonomy" id="1690605"/>
    <lineage>
        <taxon>Eukaryota</taxon>
        <taxon>Fungi</taxon>
        <taxon>Dikarya</taxon>
        <taxon>Ascomycota</taxon>
        <taxon>Pezizomycotina</taxon>
        <taxon>Dothideomycetes</taxon>
        <taxon>Dothideomycetidae</taxon>
        <taxon>Mycosphaerellales</taxon>
        <taxon>Extremaceae</taxon>
        <taxon>Vermiconidia</taxon>
    </lineage>
</organism>
<feature type="region of interest" description="Disordered" evidence="1">
    <location>
        <begin position="313"/>
        <end position="393"/>
    </location>
</feature>
<feature type="compositionally biased region" description="Low complexity" evidence="1">
    <location>
        <begin position="321"/>
        <end position="330"/>
    </location>
</feature>
<feature type="compositionally biased region" description="Basic and acidic residues" evidence="1">
    <location>
        <begin position="350"/>
        <end position="362"/>
    </location>
</feature>
<comment type="caution">
    <text evidence="2">The sequence shown here is derived from an EMBL/GenBank/DDBJ whole genome shotgun (WGS) entry which is preliminary data.</text>
</comment>
<dbReference type="Proteomes" id="UP001345827">
    <property type="component" value="Unassembled WGS sequence"/>
</dbReference>
<proteinExistence type="predicted"/>
<name>A0AAV9PQG2_9PEZI</name>
<reference evidence="2 3" key="1">
    <citation type="submission" date="2023-06" db="EMBL/GenBank/DDBJ databases">
        <title>Black Yeasts Isolated from many extreme environments.</title>
        <authorList>
            <person name="Coleine C."/>
            <person name="Stajich J.E."/>
            <person name="Selbmann L."/>
        </authorList>
    </citation>
    <scope>NUCLEOTIDE SEQUENCE [LARGE SCALE GENOMIC DNA]</scope>
    <source>
        <strain evidence="2 3">CCFEE 5887</strain>
    </source>
</reference>
<feature type="region of interest" description="Disordered" evidence="1">
    <location>
        <begin position="48"/>
        <end position="82"/>
    </location>
</feature>
<feature type="region of interest" description="Disordered" evidence="1">
    <location>
        <begin position="264"/>
        <end position="296"/>
    </location>
</feature>
<evidence type="ECO:0000313" key="2">
    <source>
        <dbReference type="EMBL" id="KAK5527469.1"/>
    </source>
</evidence>
<gene>
    <name evidence="2" type="ORF">LTR25_011172</name>
</gene>
<feature type="compositionally biased region" description="Basic and acidic residues" evidence="1">
    <location>
        <begin position="333"/>
        <end position="342"/>
    </location>
</feature>
<dbReference type="EMBL" id="JAXLQG010000057">
    <property type="protein sequence ID" value="KAK5527469.1"/>
    <property type="molecule type" value="Genomic_DNA"/>
</dbReference>
<accession>A0AAV9PQG2</accession>
<feature type="compositionally biased region" description="Basic and acidic residues" evidence="1">
    <location>
        <begin position="48"/>
        <end position="64"/>
    </location>
</feature>
<feature type="region of interest" description="Disordered" evidence="1">
    <location>
        <begin position="448"/>
        <end position="482"/>
    </location>
</feature>
<protein>
    <submittedName>
        <fullName evidence="2">Uncharacterized protein</fullName>
    </submittedName>
</protein>
<sequence length="607" mass="67881">MGNELSIILPLLSSSSTPLQELRTWISQQDQNHFVQLVSSQLELPIRLSKERNPSKSATRDRRTAKSLKKSTTAIRTEDPPPSAEQILEWTSNFESFWNSDSSSSLEEASTPREAFTKLCDRSANAQIIAAAQAIQTRYIQIYLHQRYMRKFPTTTRGTPRKLINEEQCREYLKDFGFDDPPDKLLKNFHEGVLRGKRYKDFESECQGLLVVLPHRTAQGGGYNLKKANALKEQLQLVDHVKATEASKLSAMIMKCLDHSISRFDRKRPNDDTPTGNSRKRAPHEGNGIPRNTEMATCSSGEAVVLRGDRCNNQHARDTQPTSEETSPTTLHSGRECHEQDKTLSCIPRSSDRNVTEKERTRPTRKLQGAETLGISDLAHQYPEGNDSDDVHECEDTMATENPIDRTRFYENNLDLLQAGKTGEAVFLGQSRPADAHTRHPIYTSSALMSSTASSHASDDHENASSSTPATMSGSSDTSASQIETDISEEIIDPSTLHQRSAQHLNSNTQMLEANERRDVPLNVVDFDPPLDTYFARELTDFMLPVSPGHSTSFGFDSSPPGHAYTTFMDPLFSDQSSLLGFADNNYAVTNDDHITPPLFDFDPQRS</sequence>
<feature type="compositionally biased region" description="Low complexity" evidence="1">
    <location>
        <begin position="464"/>
        <end position="476"/>
    </location>
</feature>